<sequence>MPCLGFEVEPSFYADTSHVTRWETIYRGEKPNPVDRSIEEDVCMYHGLAVEKKEQTIHLRSLVGLVCYIEWPSSGALLATRAENRVSSARNGHGANGARRSCGIQDGAIKMDLAVVITSYDNYPELLCACSYPSMMTQKTRYTDSVVLCQWVDPKADLAVEVHKSRLFALSDPHHMDL</sequence>
<organism evidence="1 2">
    <name type="scientific">Polytolypa hystricis (strain UAMH7299)</name>
    <dbReference type="NCBI Taxonomy" id="1447883"/>
    <lineage>
        <taxon>Eukaryota</taxon>
        <taxon>Fungi</taxon>
        <taxon>Dikarya</taxon>
        <taxon>Ascomycota</taxon>
        <taxon>Pezizomycotina</taxon>
        <taxon>Eurotiomycetes</taxon>
        <taxon>Eurotiomycetidae</taxon>
        <taxon>Onygenales</taxon>
        <taxon>Onygenales incertae sedis</taxon>
        <taxon>Polytolypa</taxon>
    </lineage>
</organism>
<keyword evidence="2" id="KW-1185">Reference proteome</keyword>
<gene>
    <name evidence="1" type="ORF">AJ80_05724</name>
</gene>
<reference evidence="1 2" key="1">
    <citation type="submission" date="2017-10" db="EMBL/GenBank/DDBJ databases">
        <title>Comparative genomics in systemic dimorphic fungi from Ajellomycetaceae.</title>
        <authorList>
            <person name="Munoz J.F."/>
            <person name="Mcewen J.G."/>
            <person name="Clay O.K."/>
            <person name="Cuomo C.A."/>
        </authorList>
    </citation>
    <scope>NUCLEOTIDE SEQUENCE [LARGE SCALE GENOMIC DNA]</scope>
    <source>
        <strain evidence="1 2">UAMH7299</strain>
    </source>
</reference>
<name>A0A2B7Y1P8_POLH7</name>
<accession>A0A2B7Y1P8</accession>
<evidence type="ECO:0000313" key="1">
    <source>
        <dbReference type="EMBL" id="PGH14961.1"/>
    </source>
</evidence>
<dbReference type="Proteomes" id="UP000224634">
    <property type="component" value="Unassembled WGS sequence"/>
</dbReference>
<evidence type="ECO:0000313" key="2">
    <source>
        <dbReference type="Proteomes" id="UP000224634"/>
    </source>
</evidence>
<proteinExistence type="predicted"/>
<dbReference type="EMBL" id="PDNA01000087">
    <property type="protein sequence ID" value="PGH14961.1"/>
    <property type="molecule type" value="Genomic_DNA"/>
</dbReference>
<comment type="caution">
    <text evidence="1">The sequence shown here is derived from an EMBL/GenBank/DDBJ whole genome shotgun (WGS) entry which is preliminary data.</text>
</comment>
<protein>
    <submittedName>
        <fullName evidence="1">Uncharacterized protein</fullName>
    </submittedName>
</protein>
<dbReference type="AlphaFoldDB" id="A0A2B7Y1P8"/>